<evidence type="ECO:0000313" key="2">
    <source>
        <dbReference type="EMBL" id="KAJ1362525.1"/>
    </source>
</evidence>
<sequence>MDAPEGERACSGREDHGGGAGASSHRRRHTYVGVAGCGCCVCVCLPTVSNIRYSLSHILPRPWSLANPVDNPVDSPIGGPPYESRAMLVVVVASSSALVSRWSSVLVSLALLYTAVSAAQPTATTATRGHTLPYNILVVLPAKESNNDKFGLTIERARPVIDIAVEDVVKSGRMPAGWVNLTFWDDRYWEDTNLAERYATVGMVKAYCEHRLDAILGFADSYGLATVTKVSAGLNGGVPVLTTAGMPSVLNMKKSYPFLTRMQGSYRQLAVSMYQLIAYRDPAERSIPRNISSISLNYLKMMFFYHDKKRAVNKPLKDGENQDSDVSSSHCYFSLYAIKNYFTENSKVFKREWQLNTPSFPFDEELPRTRDTTKQWLSEVSMETNGESLHPDWFPPVCLFDWRSSRCDDSLLLISRLILRLVSSTPCLMFGV</sequence>
<name>A0AAD5MPR4_PARTN</name>
<dbReference type="GO" id="GO:0038023">
    <property type="term" value="F:signaling receptor activity"/>
    <property type="evidence" value="ECO:0007669"/>
    <property type="project" value="TreeGrafter"/>
</dbReference>
<feature type="region of interest" description="Disordered" evidence="1">
    <location>
        <begin position="1"/>
        <end position="24"/>
    </location>
</feature>
<dbReference type="SUPFAM" id="SSF53822">
    <property type="entry name" value="Periplasmic binding protein-like I"/>
    <property type="match status" value="1"/>
</dbReference>
<feature type="compositionally biased region" description="Basic and acidic residues" evidence="1">
    <location>
        <begin position="1"/>
        <end position="17"/>
    </location>
</feature>
<keyword evidence="3" id="KW-1185">Reference proteome</keyword>
<evidence type="ECO:0008006" key="4">
    <source>
        <dbReference type="Google" id="ProtNLM"/>
    </source>
</evidence>
<dbReference type="PANTHER" id="PTHR44755">
    <property type="entry name" value="NATRIURETIC PEPTIDE RECEPTOR 3-RELATED"/>
    <property type="match status" value="1"/>
</dbReference>
<dbReference type="EMBL" id="JAHQIW010004469">
    <property type="protein sequence ID" value="KAJ1362525.1"/>
    <property type="molecule type" value="Genomic_DNA"/>
</dbReference>
<protein>
    <recommendedName>
        <fullName evidence="4">Receptor ligand binding region domain-containing protein</fullName>
    </recommendedName>
</protein>
<proteinExistence type="predicted"/>
<organism evidence="2 3">
    <name type="scientific">Parelaphostrongylus tenuis</name>
    <name type="common">Meningeal worm</name>
    <dbReference type="NCBI Taxonomy" id="148309"/>
    <lineage>
        <taxon>Eukaryota</taxon>
        <taxon>Metazoa</taxon>
        <taxon>Ecdysozoa</taxon>
        <taxon>Nematoda</taxon>
        <taxon>Chromadorea</taxon>
        <taxon>Rhabditida</taxon>
        <taxon>Rhabditina</taxon>
        <taxon>Rhabditomorpha</taxon>
        <taxon>Strongyloidea</taxon>
        <taxon>Metastrongylidae</taxon>
        <taxon>Parelaphostrongylus</taxon>
    </lineage>
</organism>
<evidence type="ECO:0000256" key="1">
    <source>
        <dbReference type="SAM" id="MobiDB-lite"/>
    </source>
</evidence>
<dbReference type="InterPro" id="IPR052612">
    <property type="entry name" value="ANP_Clearance_Receptor"/>
</dbReference>
<dbReference type="Proteomes" id="UP001196413">
    <property type="component" value="Unassembled WGS sequence"/>
</dbReference>
<gene>
    <name evidence="2" type="ORF">KIN20_022112</name>
</gene>
<reference evidence="2" key="1">
    <citation type="submission" date="2021-06" db="EMBL/GenBank/DDBJ databases">
        <title>Parelaphostrongylus tenuis whole genome reference sequence.</title>
        <authorList>
            <person name="Garwood T.J."/>
            <person name="Larsen P.A."/>
            <person name="Fountain-Jones N.M."/>
            <person name="Garbe J.R."/>
            <person name="Macchietto M.G."/>
            <person name="Kania S.A."/>
            <person name="Gerhold R.W."/>
            <person name="Richards J.E."/>
            <person name="Wolf T.M."/>
        </authorList>
    </citation>
    <scope>NUCLEOTIDE SEQUENCE</scope>
    <source>
        <strain evidence="2">MNPRO001-30</strain>
        <tissue evidence="2">Meninges</tissue>
    </source>
</reference>
<dbReference type="GO" id="GO:0017046">
    <property type="term" value="F:peptide hormone binding"/>
    <property type="evidence" value="ECO:0007669"/>
    <property type="project" value="TreeGrafter"/>
</dbReference>
<dbReference type="Gene3D" id="3.40.50.2300">
    <property type="match status" value="1"/>
</dbReference>
<evidence type="ECO:0000313" key="3">
    <source>
        <dbReference type="Proteomes" id="UP001196413"/>
    </source>
</evidence>
<dbReference type="GO" id="GO:0007165">
    <property type="term" value="P:signal transduction"/>
    <property type="evidence" value="ECO:0007669"/>
    <property type="project" value="TreeGrafter"/>
</dbReference>
<dbReference type="AlphaFoldDB" id="A0AAD5MPR4"/>
<dbReference type="InterPro" id="IPR028082">
    <property type="entry name" value="Peripla_BP_I"/>
</dbReference>
<accession>A0AAD5MPR4</accession>
<dbReference type="PANTHER" id="PTHR44755:SF9">
    <property type="entry name" value="PROTEIN CBG14864"/>
    <property type="match status" value="1"/>
</dbReference>
<comment type="caution">
    <text evidence="2">The sequence shown here is derived from an EMBL/GenBank/DDBJ whole genome shotgun (WGS) entry which is preliminary data.</text>
</comment>